<evidence type="ECO:0000313" key="1">
    <source>
        <dbReference type="EMBL" id="GAA0139841.1"/>
    </source>
</evidence>
<name>A0AAV3NLX9_LITER</name>
<proteinExistence type="predicted"/>
<dbReference type="AlphaFoldDB" id="A0AAV3NLX9"/>
<comment type="caution">
    <text evidence="1">The sequence shown here is derived from an EMBL/GenBank/DDBJ whole genome shotgun (WGS) entry which is preliminary data.</text>
</comment>
<reference evidence="1 2" key="1">
    <citation type="submission" date="2024-01" db="EMBL/GenBank/DDBJ databases">
        <title>The complete chloroplast genome sequence of Lithospermum erythrorhizon: insights into the phylogenetic relationship among Boraginaceae species and the maternal lineages of purple gromwells.</title>
        <authorList>
            <person name="Okada T."/>
            <person name="Watanabe K."/>
        </authorList>
    </citation>
    <scope>NUCLEOTIDE SEQUENCE [LARGE SCALE GENOMIC DNA]</scope>
</reference>
<dbReference type="Proteomes" id="UP001454036">
    <property type="component" value="Unassembled WGS sequence"/>
</dbReference>
<dbReference type="EMBL" id="BAABME010000124">
    <property type="protein sequence ID" value="GAA0139841.1"/>
    <property type="molecule type" value="Genomic_DNA"/>
</dbReference>
<evidence type="ECO:0000313" key="2">
    <source>
        <dbReference type="Proteomes" id="UP001454036"/>
    </source>
</evidence>
<gene>
    <name evidence="1" type="ORF">LIER_01310</name>
</gene>
<organism evidence="1 2">
    <name type="scientific">Lithospermum erythrorhizon</name>
    <name type="common">Purple gromwell</name>
    <name type="synonym">Lithospermum officinale var. erythrorhizon</name>
    <dbReference type="NCBI Taxonomy" id="34254"/>
    <lineage>
        <taxon>Eukaryota</taxon>
        <taxon>Viridiplantae</taxon>
        <taxon>Streptophyta</taxon>
        <taxon>Embryophyta</taxon>
        <taxon>Tracheophyta</taxon>
        <taxon>Spermatophyta</taxon>
        <taxon>Magnoliopsida</taxon>
        <taxon>eudicotyledons</taxon>
        <taxon>Gunneridae</taxon>
        <taxon>Pentapetalae</taxon>
        <taxon>asterids</taxon>
        <taxon>lamiids</taxon>
        <taxon>Boraginales</taxon>
        <taxon>Boraginaceae</taxon>
        <taxon>Boraginoideae</taxon>
        <taxon>Lithospermeae</taxon>
        <taxon>Lithospermum</taxon>
    </lineage>
</organism>
<accession>A0AAV3NLX9</accession>
<protein>
    <submittedName>
        <fullName evidence="1">Uncharacterized protein</fullName>
    </submittedName>
</protein>
<sequence>MSYIDVEARNNGIQGVGKPRVEVTRGRTVEEIDKENFEIGKVGDGGVTMVGQEGKSYLIGAENNSENRGLLREIEDNALVEQNGEFNTLGGIREAMRSKQWATPIIRGVEIRNNSGTEGGKHETNNTRGKIGETNIKRSYGSTQEISKMGKGKHAEEQETNMAYEAGSKVDDGRNEVLRKQVGRSSNFLGRKEIKNTSSRKNKSCWEFGRRTTGKRQLEEVDFEDDHSLVGGTKHMNCFHKKGDAGLVQELMVPRESEADR</sequence>
<keyword evidence="2" id="KW-1185">Reference proteome</keyword>